<evidence type="ECO:0008006" key="3">
    <source>
        <dbReference type="Google" id="ProtNLM"/>
    </source>
</evidence>
<dbReference type="SUPFAM" id="SSF55961">
    <property type="entry name" value="Bet v1-like"/>
    <property type="match status" value="1"/>
</dbReference>
<comment type="caution">
    <text evidence="1">The sequence shown here is derived from an EMBL/GenBank/DDBJ whole genome shotgun (WGS) entry which is preliminary data.</text>
</comment>
<name>A0A7K0DTG5_9NOCA</name>
<accession>A0A7K0DTG5</accession>
<dbReference type="Proteomes" id="UP000431401">
    <property type="component" value="Unassembled WGS sequence"/>
</dbReference>
<evidence type="ECO:0000313" key="2">
    <source>
        <dbReference type="Proteomes" id="UP000431401"/>
    </source>
</evidence>
<keyword evidence="2" id="KW-1185">Reference proteome</keyword>
<reference evidence="1 2" key="1">
    <citation type="submission" date="2019-10" db="EMBL/GenBank/DDBJ databases">
        <title>Nocardia macrotermitis sp. nov. and Nocardia aurantia sp. nov., isolated from the gut of fungus growing-termite Macrotermes natalensis.</title>
        <authorList>
            <person name="Benndorf R."/>
            <person name="Schwitalla J."/>
            <person name="Martin K."/>
            <person name="De Beer W."/>
            <person name="Kaster A.-K."/>
            <person name="Vollmers J."/>
            <person name="Poulsen M."/>
            <person name="Beemelmanns C."/>
        </authorList>
    </citation>
    <scope>NUCLEOTIDE SEQUENCE [LARGE SCALE GENOMIC DNA]</scope>
    <source>
        <strain evidence="1 2">RB56</strain>
    </source>
</reference>
<dbReference type="RefSeq" id="WP_319943394.1">
    <property type="nucleotide sequence ID" value="NZ_WEGI01000010.1"/>
</dbReference>
<dbReference type="AlphaFoldDB" id="A0A7K0DTG5"/>
<dbReference type="EMBL" id="WEGI01000010">
    <property type="protein sequence ID" value="MQY29051.1"/>
    <property type="molecule type" value="Genomic_DNA"/>
</dbReference>
<sequence length="130" mass="13630">MPASAAAVWAALSDWIIHTGPGTNPFFASLVGARPRSGGGTLPELGATVPGFAVTESVPDDRLTLAGRHRFSRYELSFRLAAGPDGTILSARSSAAFPGPQGLAYRMLVIGSGAHRMIVRRMLRDIAGRA</sequence>
<protein>
    <recommendedName>
        <fullName evidence="3">DUF2867 domain-containing protein</fullName>
    </recommendedName>
</protein>
<gene>
    <name evidence="1" type="ORF">NRB56_46400</name>
</gene>
<organism evidence="1 2">
    <name type="scientific">Nocardia aurantia</name>
    <dbReference type="NCBI Taxonomy" id="2585199"/>
    <lineage>
        <taxon>Bacteria</taxon>
        <taxon>Bacillati</taxon>
        <taxon>Actinomycetota</taxon>
        <taxon>Actinomycetes</taxon>
        <taxon>Mycobacteriales</taxon>
        <taxon>Nocardiaceae</taxon>
        <taxon>Nocardia</taxon>
    </lineage>
</organism>
<proteinExistence type="predicted"/>
<evidence type="ECO:0000313" key="1">
    <source>
        <dbReference type="EMBL" id="MQY29051.1"/>
    </source>
</evidence>